<protein>
    <recommendedName>
        <fullName evidence="2">Tyr recombinase domain-containing protein</fullName>
    </recommendedName>
</protein>
<dbReference type="InterPro" id="IPR002104">
    <property type="entry name" value="Integrase_catalytic"/>
</dbReference>
<dbReference type="RefSeq" id="WP_066332890.1">
    <property type="nucleotide sequence ID" value="NZ_LWSG01000016.1"/>
</dbReference>
<dbReference type="Gene3D" id="1.10.443.10">
    <property type="entry name" value="Intergrase catalytic core"/>
    <property type="match status" value="1"/>
</dbReference>
<dbReference type="Pfam" id="PF00589">
    <property type="entry name" value="Phage_integrase"/>
    <property type="match status" value="1"/>
</dbReference>
<keyword evidence="1" id="KW-0233">DNA recombination</keyword>
<evidence type="ECO:0000259" key="2">
    <source>
        <dbReference type="PROSITE" id="PS51898"/>
    </source>
</evidence>
<dbReference type="PROSITE" id="PS51898">
    <property type="entry name" value="TYR_RECOMBINASE"/>
    <property type="match status" value="1"/>
</dbReference>
<dbReference type="SUPFAM" id="SSF56349">
    <property type="entry name" value="DNA breaking-rejoining enzymes"/>
    <property type="match status" value="1"/>
</dbReference>
<dbReference type="GO" id="GO:0006310">
    <property type="term" value="P:DNA recombination"/>
    <property type="evidence" value="ECO:0007669"/>
    <property type="project" value="UniProtKB-KW"/>
</dbReference>
<sequence length="177" mass="20988">MGGLDLEKEIIYVTHSLLNLKDGGFLLKDLMTKGSIREIALPPNLIPLFKRYQVQRFRVKDLLQDEWQDSNYFFVFANEFGLPYYKSYPRTKWMRFLKRNKLRYIRPHDLRYTSATFLLSQGIDLKTVSVRLGHSTTRITADIYAHRTQETDCVLPRPIPSFYTRNHDLIAYAIHRE</sequence>
<proteinExistence type="predicted"/>
<dbReference type="Proteomes" id="UP000078534">
    <property type="component" value="Unassembled WGS sequence"/>
</dbReference>
<dbReference type="STRING" id="152268.A6K24_22890"/>
<dbReference type="GO" id="GO:0015074">
    <property type="term" value="P:DNA integration"/>
    <property type="evidence" value="ECO:0007669"/>
    <property type="project" value="InterPro"/>
</dbReference>
<evidence type="ECO:0000313" key="4">
    <source>
        <dbReference type="Proteomes" id="UP000078534"/>
    </source>
</evidence>
<comment type="caution">
    <text evidence="3">The sequence shown here is derived from an EMBL/GenBank/DDBJ whole genome shotgun (WGS) entry which is preliminary data.</text>
</comment>
<dbReference type="EMBL" id="LWSG01000016">
    <property type="protein sequence ID" value="OAS85993.1"/>
    <property type="molecule type" value="Genomic_DNA"/>
</dbReference>
<organism evidence="3 4">
    <name type="scientific">Metabacillus litoralis</name>
    <dbReference type="NCBI Taxonomy" id="152268"/>
    <lineage>
        <taxon>Bacteria</taxon>
        <taxon>Bacillati</taxon>
        <taxon>Bacillota</taxon>
        <taxon>Bacilli</taxon>
        <taxon>Bacillales</taxon>
        <taxon>Bacillaceae</taxon>
        <taxon>Metabacillus</taxon>
    </lineage>
</organism>
<dbReference type="OrthoDB" id="9803188at2"/>
<reference evidence="4" key="1">
    <citation type="submission" date="2016-04" db="EMBL/GenBank/DDBJ databases">
        <authorList>
            <person name="Lyu Z."/>
            <person name="Lyu W."/>
        </authorList>
    </citation>
    <scope>NUCLEOTIDE SEQUENCE [LARGE SCALE GENOMIC DNA]</scope>
    <source>
        <strain evidence="4">C44</strain>
    </source>
</reference>
<dbReference type="GO" id="GO:0003677">
    <property type="term" value="F:DNA binding"/>
    <property type="evidence" value="ECO:0007669"/>
    <property type="project" value="InterPro"/>
</dbReference>
<gene>
    <name evidence="3" type="ORF">A6K24_22890</name>
</gene>
<name>A0A179T0D5_9BACI</name>
<dbReference type="AlphaFoldDB" id="A0A179T0D5"/>
<evidence type="ECO:0000313" key="3">
    <source>
        <dbReference type="EMBL" id="OAS85993.1"/>
    </source>
</evidence>
<dbReference type="InterPro" id="IPR011010">
    <property type="entry name" value="DNA_brk_join_enz"/>
</dbReference>
<accession>A0A179T0D5</accession>
<dbReference type="CDD" id="cd01189">
    <property type="entry name" value="INT_ICEBs1_C_like"/>
    <property type="match status" value="1"/>
</dbReference>
<feature type="domain" description="Tyr recombinase" evidence="2">
    <location>
        <begin position="1"/>
        <end position="157"/>
    </location>
</feature>
<dbReference type="InterPro" id="IPR013762">
    <property type="entry name" value="Integrase-like_cat_sf"/>
</dbReference>
<keyword evidence="4" id="KW-1185">Reference proteome</keyword>
<evidence type="ECO:0000256" key="1">
    <source>
        <dbReference type="ARBA" id="ARBA00023172"/>
    </source>
</evidence>